<evidence type="ECO:0000313" key="1">
    <source>
        <dbReference type="EMBL" id="CAA7019509.1"/>
    </source>
</evidence>
<protein>
    <submittedName>
        <fullName evidence="1">Uncharacterized protein</fullName>
    </submittedName>
</protein>
<evidence type="ECO:0000313" key="2">
    <source>
        <dbReference type="Proteomes" id="UP000467841"/>
    </source>
</evidence>
<reference evidence="1" key="1">
    <citation type="submission" date="2020-01" db="EMBL/GenBank/DDBJ databases">
        <authorList>
            <person name="Mishra B."/>
        </authorList>
    </citation>
    <scope>NUCLEOTIDE SEQUENCE [LARGE SCALE GENOMIC DNA]</scope>
</reference>
<dbReference type="Proteomes" id="UP000467841">
    <property type="component" value="Unassembled WGS sequence"/>
</dbReference>
<organism evidence="1 2">
    <name type="scientific">Microthlaspi erraticum</name>
    <dbReference type="NCBI Taxonomy" id="1685480"/>
    <lineage>
        <taxon>Eukaryota</taxon>
        <taxon>Viridiplantae</taxon>
        <taxon>Streptophyta</taxon>
        <taxon>Embryophyta</taxon>
        <taxon>Tracheophyta</taxon>
        <taxon>Spermatophyta</taxon>
        <taxon>Magnoliopsida</taxon>
        <taxon>eudicotyledons</taxon>
        <taxon>Gunneridae</taxon>
        <taxon>Pentapetalae</taxon>
        <taxon>rosids</taxon>
        <taxon>malvids</taxon>
        <taxon>Brassicales</taxon>
        <taxon>Brassicaceae</taxon>
        <taxon>Coluteocarpeae</taxon>
        <taxon>Microthlaspi</taxon>
    </lineage>
</organism>
<sequence length="115" mass="13093">MSGIYSGFESYLIRCRGRVVWDNRQGRLAPLKTLEVVMRRFFSSACFSLTLAPRFCLAMRPLLLLVSTRELLLENVDCLGELLDHLILFLAPPLKHAYMLCALMIAGRFHSRCTG</sequence>
<dbReference type="EMBL" id="CACVBM020000455">
    <property type="protein sequence ID" value="CAA7019509.1"/>
    <property type="molecule type" value="Genomic_DNA"/>
</dbReference>
<proteinExistence type="predicted"/>
<name>A0A6D2I2N6_9BRAS</name>
<dbReference type="AlphaFoldDB" id="A0A6D2I2N6"/>
<gene>
    <name evidence="1" type="ORF">MERR_LOCUS6744</name>
</gene>
<comment type="caution">
    <text evidence="1">The sequence shown here is derived from an EMBL/GenBank/DDBJ whole genome shotgun (WGS) entry which is preliminary data.</text>
</comment>
<accession>A0A6D2I2N6</accession>
<keyword evidence="2" id="KW-1185">Reference proteome</keyword>